<dbReference type="AlphaFoldDB" id="A0A512BFC4"/>
<protein>
    <submittedName>
        <fullName evidence="2">Uncharacterized protein</fullName>
    </submittedName>
</protein>
<organism evidence="2 3">
    <name type="scientific">Segetibacter aerophilus</name>
    <dbReference type="NCBI Taxonomy" id="670293"/>
    <lineage>
        <taxon>Bacteria</taxon>
        <taxon>Pseudomonadati</taxon>
        <taxon>Bacteroidota</taxon>
        <taxon>Chitinophagia</taxon>
        <taxon>Chitinophagales</taxon>
        <taxon>Chitinophagaceae</taxon>
        <taxon>Segetibacter</taxon>
    </lineage>
</organism>
<comment type="caution">
    <text evidence="2">The sequence shown here is derived from an EMBL/GenBank/DDBJ whole genome shotgun (WGS) entry which is preliminary data.</text>
</comment>
<gene>
    <name evidence="2" type="ORF">SAE01_30330</name>
</gene>
<keyword evidence="1" id="KW-1133">Transmembrane helix</keyword>
<keyword evidence="3" id="KW-1185">Reference proteome</keyword>
<dbReference type="RefSeq" id="WP_147204647.1">
    <property type="nucleotide sequence ID" value="NZ_BJYT01000011.1"/>
</dbReference>
<dbReference type="Proteomes" id="UP000321513">
    <property type="component" value="Unassembled WGS sequence"/>
</dbReference>
<accession>A0A512BFC4</accession>
<evidence type="ECO:0000256" key="1">
    <source>
        <dbReference type="SAM" id="Phobius"/>
    </source>
</evidence>
<evidence type="ECO:0000313" key="3">
    <source>
        <dbReference type="Proteomes" id="UP000321513"/>
    </source>
</evidence>
<dbReference type="OrthoDB" id="677448at2"/>
<name>A0A512BFC4_9BACT</name>
<sequence>MEKNNKILQELQECAPSLMQIDNKTPYRVALTYFDGLSGAITEKIKLNSDVKYYFSTDMPYSIPGDYFENFSSRVLEKIYEEEEVNEAFDELKEIAPLLNKISRKPVYSIPANYFEEKQWKKNIIADSRAKIISITAPKKIYRFLAAAVIIGLLAIGLFIFIGKDNTNARSYQVKAIPAVNKLSEQEIVEFLKTTSPNENIVSNKNIQRSKHNDIRSAVSRMSDEEIQEFLQENGEKDKM</sequence>
<evidence type="ECO:0000313" key="2">
    <source>
        <dbReference type="EMBL" id="GEO10537.1"/>
    </source>
</evidence>
<proteinExistence type="predicted"/>
<keyword evidence="1" id="KW-0812">Transmembrane</keyword>
<dbReference type="EMBL" id="BJYT01000011">
    <property type="protein sequence ID" value="GEO10537.1"/>
    <property type="molecule type" value="Genomic_DNA"/>
</dbReference>
<keyword evidence="1" id="KW-0472">Membrane</keyword>
<feature type="transmembrane region" description="Helical" evidence="1">
    <location>
        <begin position="141"/>
        <end position="162"/>
    </location>
</feature>
<reference evidence="2 3" key="1">
    <citation type="submission" date="2019-07" db="EMBL/GenBank/DDBJ databases">
        <title>Whole genome shotgun sequence of Segetibacter aerophilus NBRC 106135.</title>
        <authorList>
            <person name="Hosoyama A."/>
            <person name="Uohara A."/>
            <person name="Ohji S."/>
            <person name="Ichikawa N."/>
        </authorList>
    </citation>
    <scope>NUCLEOTIDE SEQUENCE [LARGE SCALE GENOMIC DNA]</scope>
    <source>
        <strain evidence="2 3">NBRC 106135</strain>
    </source>
</reference>